<dbReference type="EMBL" id="JACT01000001">
    <property type="protein sequence ID" value="KMS58281.1"/>
    <property type="molecule type" value="Genomic_DNA"/>
</dbReference>
<sequence>MPKLTERERLTELETRRRKLLEEIEAARLSLRSRYAAVIQELPVETLTERELRELVQLSIQLGGAAALAALRPLLPSQSPGKKAAAPR</sequence>
<proteinExistence type="predicted"/>
<keyword evidence="1" id="KW-0175">Coiled coil</keyword>
<name>A0A0J7Y2V8_9SPHN</name>
<dbReference type="PATRIC" id="fig|1420583.3.peg.1839"/>
<dbReference type="Proteomes" id="UP000052232">
    <property type="component" value="Unassembled WGS sequence"/>
</dbReference>
<reference evidence="2 3" key="1">
    <citation type="journal article" date="2015" name="G3 (Bethesda)">
        <title>Insights into Ongoing Evolution of the Hexachlorocyclohexane Catabolic Pathway from Comparative Genomics of Ten Sphingomonadaceae Strains.</title>
        <authorList>
            <person name="Pearce S.L."/>
            <person name="Oakeshott J.G."/>
            <person name="Pandey G."/>
        </authorList>
    </citation>
    <scope>NUCLEOTIDE SEQUENCE [LARGE SCALE GENOMIC DNA]</scope>
    <source>
        <strain evidence="2 3">LL01</strain>
    </source>
</reference>
<dbReference type="AlphaFoldDB" id="A0A0J7Y2V8"/>
<comment type="caution">
    <text evidence="2">The sequence shown here is derived from an EMBL/GenBank/DDBJ whole genome shotgun (WGS) entry which is preliminary data.</text>
</comment>
<organism evidence="2 3">
    <name type="scientific">Sphingobium cupriresistens LL01</name>
    <dbReference type="NCBI Taxonomy" id="1420583"/>
    <lineage>
        <taxon>Bacteria</taxon>
        <taxon>Pseudomonadati</taxon>
        <taxon>Pseudomonadota</taxon>
        <taxon>Alphaproteobacteria</taxon>
        <taxon>Sphingomonadales</taxon>
        <taxon>Sphingomonadaceae</taxon>
        <taxon>Sphingobium</taxon>
    </lineage>
</organism>
<dbReference type="RefSeq" id="WP_066602734.1">
    <property type="nucleotide sequence ID" value="NZ_KQ130434.1"/>
</dbReference>
<feature type="coiled-coil region" evidence="1">
    <location>
        <begin position="3"/>
        <end position="30"/>
    </location>
</feature>
<keyword evidence="3" id="KW-1185">Reference proteome</keyword>
<gene>
    <name evidence="2" type="ORF">V473_09155</name>
</gene>
<evidence type="ECO:0008006" key="4">
    <source>
        <dbReference type="Google" id="ProtNLM"/>
    </source>
</evidence>
<evidence type="ECO:0000313" key="2">
    <source>
        <dbReference type="EMBL" id="KMS58281.1"/>
    </source>
</evidence>
<accession>A0A0J7Y2V8</accession>
<dbReference type="STRING" id="1420583.V473_09155"/>
<protein>
    <recommendedName>
        <fullName evidence="4">DUF3847 domain-containing protein</fullName>
    </recommendedName>
</protein>
<evidence type="ECO:0000256" key="1">
    <source>
        <dbReference type="SAM" id="Coils"/>
    </source>
</evidence>
<evidence type="ECO:0000313" key="3">
    <source>
        <dbReference type="Proteomes" id="UP000052232"/>
    </source>
</evidence>